<dbReference type="EMBL" id="PVBT01000006">
    <property type="protein sequence ID" value="PRD51160.1"/>
    <property type="molecule type" value="Genomic_DNA"/>
</dbReference>
<sequence length="75" mass="8072">MNAAADSGPAFPWAALMGAGFGLLRLSTHDFWAMTPREICAAFAEPTGHAGLSRPRFEQLIQTFPDEPALGEEQP</sequence>
<dbReference type="OrthoDB" id="7582980at2"/>
<dbReference type="AlphaFoldDB" id="A0A2S9JE34"/>
<gene>
    <name evidence="1" type="ORF">C5750_20225</name>
</gene>
<dbReference type="Proteomes" id="UP000238563">
    <property type="component" value="Unassembled WGS sequence"/>
</dbReference>
<name>A0A2S9JE34_9HYPH</name>
<proteinExistence type="predicted"/>
<keyword evidence="2" id="KW-1185">Reference proteome</keyword>
<dbReference type="RefSeq" id="WP_105736078.1">
    <property type="nucleotide sequence ID" value="NZ_PVBT01000006.1"/>
</dbReference>
<evidence type="ECO:0000313" key="1">
    <source>
        <dbReference type="EMBL" id="PRD51160.1"/>
    </source>
</evidence>
<accession>A0A2S9JE34</accession>
<dbReference type="InterPro" id="IPR011739">
    <property type="entry name" value="GTA_rcc01693"/>
</dbReference>
<comment type="caution">
    <text evidence="1">The sequence shown here is derived from an EMBL/GenBank/DDBJ whole genome shotgun (WGS) entry which is preliminary data.</text>
</comment>
<reference evidence="1 2" key="1">
    <citation type="submission" date="2018-02" db="EMBL/GenBank/DDBJ databases">
        <title>The draft genome of Phyllobacterium myrsinacearum DSM5892.</title>
        <authorList>
            <person name="Li L."/>
            <person name="Liu L."/>
            <person name="Zhang X."/>
            <person name="Wang T."/>
        </authorList>
    </citation>
    <scope>NUCLEOTIDE SEQUENCE [LARGE SCALE GENOMIC DNA]</scope>
    <source>
        <strain evidence="1 2">DSM 5892</strain>
    </source>
</reference>
<dbReference type="Pfam" id="PF09550">
    <property type="entry name" value="Phage_TAC_6"/>
    <property type="match status" value="1"/>
</dbReference>
<protein>
    <submittedName>
        <fullName evidence="1">Phage tail assembly chaperone</fullName>
    </submittedName>
</protein>
<dbReference type="NCBIfam" id="TIGR02216">
    <property type="entry name" value="phage_TIGR02216"/>
    <property type="match status" value="1"/>
</dbReference>
<dbReference type="InterPro" id="IPR019056">
    <property type="entry name" value="Phage_TAC_6"/>
</dbReference>
<organism evidence="1 2">
    <name type="scientific">Phyllobacterium myrsinacearum</name>
    <dbReference type="NCBI Taxonomy" id="28101"/>
    <lineage>
        <taxon>Bacteria</taxon>
        <taxon>Pseudomonadati</taxon>
        <taxon>Pseudomonadota</taxon>
        <taxon>Alphaproteobacteria</taxon>
        <taxon>Hyphomicrobiales</taxon>
        <taxon>Phyllobacteriaceae</taxon>
        <taxon>Phyllobacterium</taxon>
    </lineage>
</organism>
<evidence type="ECO:0000313" key="2">
    <source>
        <dbReference type="Proteomes" id="UP000238563"/>
    </source>
</evidence>